<dbReference type="Gene3D" id="1.10.1060.10">
    <property type="entry name" value="Alpha-helical ferredoxin"/>
    <property type="match status" value="1"/>
</dbReference>
<keyword evidence="7" id="KW-0411">Iron-sulfur</keyword>
<dbReference type="InterPro" id="IPR003741">
    <property type="entry name" value="LUD_dom"/>
</dbReference>
<evidence type="ECO:0000256" key="2">
    <source>
        <dbReference type="ARBA" id="ARBA00022485"/>
    </source>
</evidence>
<dbReference type="PANTHER" id="PTHR47153:SF2">
    <property type="entry name" value="LACTATE UTILIZATION PROTEIN B"/>
    <property type="match status" value="1"/>
</dbReference>
<dbReference type="SUPFAM" id="SSF100950">
    <property type="entry name" value="NagB/RpiA/CoA transferase-like"/>
    <property type="match status" value="1"/>
</dbReference>
<evidence type="ECO:0000313" key="11">
    <source>
        <dbReference type="Proteomes" id="UP000316096"/>
    </source>
</evidence>
<dbReference type="EMBL" id="VFOZ01000003">
    <property type="protein sequence ID" value="TQL87948.1"/>
    <property type="molecule type" value="Genomic_DNA"/>
</dbReference>
<keyword evidence="3" id="KW-0479">Metal-binding</keyword>
<evidence type="ECO:0000259" key="9">
    <source>
        <dbReference type="PROSITE" id="PS51379"/>
    </source>
</evidence>
<dbReference type="Proteomes" id="UP000316096">
    <property type="component" value="Unassembled WGS sequence"/>
</dbReference>
<keyword evidence="4" id="KW-0677">Repeat</keyword>
<dbReference type="Pfam" id="PF02589">
    <property type="entry name" value="LUD_dom"/>
    <property type="match status" value="1"/>
</dbReference>
<keyword evidence="5" id="KW-0249">Electron transport</keyword>
<keyword evidence="11" id="KW-1185">Reference proteome</keyword>
<dbReference type="SUPFAM" id="SSF46548">
    <property type="entry name" value="alpha-helical ferredoxin"/>
    <property type="match status" value="1"/>
</dbReference>
<dbReference type="PROSITE" id="PS51379">
    <property type="entry name" value="4FE4S_FER_2"/>
    <property type="match status" value="1"/>
</dbReference>
<dbReference type="InterPro" id="IPR024185">
    <property type="entry name" value="FTHF_cligase-like_sf"/>
</dbReference>
<dbReference type="RefSeq" id="WP_246122917.1">
    <property type="nucleotide sequence ID" value="NZ_VFOZ01000003.1"/>
</dbReference>
<organism evidence="10 11">
    <name type="scientific">Actinoallomurus bryophytorum</name>
    <dbReference type="NCBI Taxonomy" id="1490222"/>
    <lineage>
        <taxon>Bacteria</taxon>
        <taxon>Bacillati</taxon>
        <taxon>Actinomycetota</taxon>
        <taxon>Actinomycetes</taxon>
        <taxon>Streptosporangiales</taxon>
        <taxon>Thermomonosporaceae</taxon>
        <taxon>Actinoallomurus</taxon>
    </lineage>
</organism>
<dbReference type="InterPro" id="IPR004452">
    <property type="entry name" value="LutB/LldF"/>
</dbReference>
<evidence type="ECO:0000256" key="7">
    <source>
        <dbReference type="ARBA" id="ARBA00023014"/>
    </source>
</evidence>
<evidence type="ECO:0000256" key="3">
    <source>
        <dbReference type="ARBA" id="ARBA00022723"/>
    </source>
</evidence>
<accession>A0A543BSZ2</accession>
<dbReference type="Gene3D" id="3.40.50.10420">
    <property type="entry name" value="NagB/RpiA/CoA transferase-like"/>
    <property type="match status" value="1"/>
</dbReference>
<proteinExistence type="predicted"/>
<dbReference type="Pfam" id="PF13183">
    <property type="entry name" value="Fer4_8"/>
    <property type="match status" value="1"/>
</dbReference>
<dbReference type="AlphaFoldDB" id="A0A543BSZ2"/>
<keyword evidence="2" id="KW-0004">4Fe-4S</keyword>
<gene>
    <name evidence="10" type="ORF">FB559_8560</name>
</gene>
<dbReference type="InterPro" id="IPR009051">
    <property type="entry name" value="Helical_ferredxn"/>
</dbReference>
<evidence type="ECO:0000256" key="8">
    <source>
        <dbReference type="SAM" id="MobiDB-lite"/>
    </source>
</evidence>
<protein>
    <submittedName>
        <fullName evidence="10">L-lactate dehydrogenase complex protein LldF</fullName>
    </submittedName>
</protein>
<comment type="caution">
    <text evidence="10">The sequence shown here is derived from an EMBL/GenBank/DDBJ whole genome shotgun (WGS) entry which is preliminary data.</text>
</comment>
<feature type="compositionally biased region" description="Basic and acidic residues" evidence="8">
    <location>
        <begin position="1"/>
        <end position="16"/>
    </location>
</feature>
<evidence type="ECO:0000256" key="4">
    <source>
        <dbReference type="ARBA" id="ARBA00022737"/>
    </source>
</evidence>
<feature type="domain" description="4Fe-4S ferredoxin-type" evidence="9">
    <location>
        <begin position="212"/>
        <end position="243"/>
    </location>
</feature>
<evidence type="ECO:0000313" key="10">
    <source>
        <dbReference type="EMBL" id="TQL87948.1"/>
    </source>
</evidence>
<feature type="region of interest" description="Disordered" evidence="8">
    <location>
        <begin position="1"/>
        <end position="20"/>
    </location>
</feature>
<keyword evidence="6" id="KW-0408">Iron</keyword>
<dbReference type="PROSITE" id="PS00198">
    <property type="entry name" value="4FE4S_FER_1"/>
    <property type="match status" value="1"/>
</dbReference>
<dbReference type="PANTHER" id="PTHR47153">
    <property type="entry name" value="LACTATE UTILIZATION PROTEIN B"/>
    <property type="match status" value="1"/>
</dbReference>
<dbReference type="GO" id="GO:0051539">
    <property type="term" value="F:4 iron, 4 sulfur cluster binding"/>
    <property type="evidence" value="ECO:0007669"/>
    <property type="project" value="UniProtKB-KW"/>
</dbReference>
<dbReference type="InterPro" id="IPR017900">
    <property type="entry name" value="4Fe4S_Fe_S_CS"/>
</dbReference>
<name>A0A543BSZ2_9ACTN</name>
<keyword evidence="1" id="KW-0813">Transport</keyword>
<dbReference type="GO" id="GO:0046872">
    <property type="term" value="F:metal ion binding"/>
    <property type="evidence" value="ECO:0007669"/>
    <property type="project" value="UniProtKB-KW"/>
</dbReference>
<dbReference type="GO" id="GO:0006089">
    <property type="term" value="P:lactate metabolic process"/>
    <property type="evidence" value="ECO:0007669"/>
    <property type="project" value="InterPro"/>
</dbReference>
<reference evidence="10 11" key="1">
    <citation type="submission" date="2019-06" db="EMBL/GenBank/DDBJ databases">
        <title>Sequencing the genomes of 1000 actinobacteria strains.</title>
        <authorList>
            <person name="Klenk H.-P."/>
        </authorList>
    </citation>
    <scope>NUCLEOTIDE SEQUENCE [LARGE SCALE GENOMIC DNA]</scope>
    <source>
        <strain evidence="10 11">DSM 102200</strain>
    </source>
</reference>
<dbReference type="InterPro" id="IPR037171">
    <property type="entry name" value="NagB/RpiA_transferase-like"/>
</dbReference>
<dbReference type="InterPro" id="IPR017896">
    <property type="entry name" value="4Fe4S_Fe-S-bd"/>
</dbReference>
<evidence type="ECO:0000256" key="1">
    <source>
        <dbReference type="ARBA" id="ARBA00022448"/>
    </source>
</evidence>
<sequence>MRFSDAARPELADPRSRRTRRQAAADARARRVEATEAVPGWEELREAGAAIRDRTLRELGTHLETLETSVAEEGGQVHWARDAAEARRVIARLLPPEAQGHALVRSDVTDEIGLDGGEPGPHTKAAIVGAGFLVAETGTVVVTDRGEGLSFPGTLVVVAGIEDIVPDWTDLEVLLQLLSRAGAGRPMHPAVATRTGEFQLVLVDNGRTKVLADPAGREALRCVHCSACSAVCPVFERTGPRPYGQGRAGPIGAVLTPQIRGVEASLGASLPFASTLCGACADVCPVKIDIPGMLVHLRGRVVESRRRRPVPTPELLLMRGLAWSMGDERRYERTLVRRARWARLLARDGRIRRLPGLLGKWTDARDLPAPPRQSFRAWWRRRR</sequence>
<evidence type="ECO:0000256" key="6">
    <source>
        <dbReference type="ARBA" id="ARBA00023004"/>
    </source>
</evidence>
<evidence type="ECO:0000256" key="5">
    <source>
        <dbReference type="ARBA" id="ARBA00022982"/>
    </source>
</evidence>